<evidence type="ECO:0008006" key="3">
    <source>
        <dbReference type="Google" id="ProtNLM"/>
    </source>
</evidence>
<proteinExistence type="predicted"/>
<dbReference type="Proteomes" id="UP000183085">
    <property type="component" value="Unassembled WGS sequence"/>
</dbReference>
<dbReference type="GO" id="GO:0019867">
    <property type="term" value="C:outer membrane"/>
    <property type="evidence" value="ECO:0007669"/>
    <property type="project" value="InterPro"/>
</dbReference>
<reference evidence="1 2" key="1">
    <citation type="journal article" date="2016" name="Environ. Microbiol.">
        <title>Genomic resolution of a cold subsurface aquifer community provides metabolic insights for novel microbes adapted to high CO concentrations.</title>
        <authorList>
            <person name="Probst A.J."/>
            <person name="Castelle C.J."/>
            <person name="Singh A."/>
            <person name="Brown C.T."/>
            <person name="Anantharaman K."/>
            <person name="Sharon I."/>
            <person name="Hug L.A."/>
            <person name="Burstein D."/>
            <person name="Emerson J.B."/>
            <person name="Thomas B.C."/>
            <person name="Banfield J.F."/>
        </authorList>
    </citation>
    <scope>NUCLEOTIDE SEQUENCE [LARGE SCALE GENOMIC DNA]</scope>
    <source>
        <strain evidence="1">CG2_30_40_21</strain>
    </source>
</reference>
<organism evidence="1 2">
    <name type="scientific">Candidatus Desantisbacteria bacterium CG2_30_40_21</name>
    <dbReference type="NCBI Taxonomy" id="1817895"/>
    <lineage>
        <taxon>Bacteria</taxon>
        <taxon>Candidatus Desantisiibacteriota</taxon>
    </lineage>
</organism>
<dbReference type="EMBL" id="MNYI01000060">
    <property type="protein sequence ID" value="OIP42103.1"/>
    <property type="molecule type" value="Genomic_DNA"/>
</dbReference>
<dbReference type="GO" id="GO:0043165">
    <property type="term" value="P:Gram-negative-bacterium-type cell outer membrane assembly"/>
    <property type="evidence" value="ECO:0007669"/>
    <property type="project" value="InterPro"/>
</dbReference>
<evidence type="ECO:0000313" key="1">
    <source>
        <dbReference type="EMBL" id="OIP42103.1"/>
    </source>
</evidence>
<protein>
    <recommendedName>
        <fullName evidence="3">ABC-type transport auxiliary lipoprotein component domain-containing protein</fullName>
    </recommendedName>
</protein>
<dbReference type="STRING" id="1817895.AUJ95_02130"/>
<name>A0A1J5EDK4_9BACT</name>
<gene>
    <name evidence="1" type="ORF">AUJ95_02130</name>
</gene>
<dbReference type="AlphaFoldDB" id="A0A1J5EDK4"/>
<dbReference type="InterPro" id="IPR007485">
    <property type="entry name" value="LPS_assembly_LptE"/>
</dbReference>
<evidence type="ECO:0000313" key="2">
    <source>
        <dbReference type="Proteomes" id="UP000183085"/>
    </source>
</evidence>
<sequence>MMYLSNKLSLLICSLAIIFLSCGCNHIPQKNTIVIPFTRGGTSISVPLFTNESHQYGLEEIFTNLFIKEFVYDGRFQIVNTQPSDIIVKGRVLIYEKSPVSYNKYNIDRYRLFIQIEMIVLNHSNEIIWKKVIGDFVDFIPSSSTLITKGFVAKEEDTVIHELCQRICSQAVAEIILANRNYSPQRHEDTKS</sequence>
<comment type="caution">
    <text evidence="1">The sequence shown here is derived from an EMBL/GenBank/DDBJ whole genome shotgun (WGS) entry which is preliminary data.</text>
</comment>
<dbReference type="Pfam" id="PF04390">
    <property type="entry name" value="LptE"/>
    <property type="match status" value="1"/>
</dbReference>
<dbReference type="PROSITE" id="PS51257">
    <property type="entry name" value="PROKAR_LIPOPROTEIN"/>
    <property type="match status" value="1"/>
</dbReference>
<accession>A0A1J5EDK4</accession>